<feature type="transmembrane region" description="Helical" evidence="6">
    <location>
        <begin position="98"/>
        <end position="116"/>
    </location>
</feature>
<dbReference type="Gene3D" id="1.20.1250.20">
    <property type="entry name" value="MFS general substrate transporter like domains"/>
    <property type="match status" value="1"/>
</dbReference>
<feature type="transmembrane region" description="Helical" evidence="6">
    <location>
        <begin position="165"/>
        <end position="185"/>
    </location>
</feature>
<dbReference type="GO" id="GO:0005886">
    <property type="term" value="C:plasma membrane"/>
    <property type="evidence" value="ECO:0007669"/>
    <property type="project" value="UniProtKB-SubCell"/>
</dbReference>
<evidence type="ECO:0000256" key="2">
    <source>
        <dbReference type="ARBA" id="ARBA00022448"/>
    </source>
</evidence>
<feature type="transmembrane region" description="Helical" evidence="6">
    <location>
        <begin position="206"/>
        <end position="231"/>
    </location>
</feature>
<feature type="transmembrane region" description="Helical" evidence="6">
    <location>
        <begin position="42"/>
        <end position="62"/>
    </location>
</feature>
<proteinExistence type="predicted"/>
<feature type="transmembrane region" description="Helical" evidence="6">
    <location>
        <begin position="243"/>
        <end position="265"/>
    </location>
</feature>
<evidence type="ECO:0000313" key="9">
    <source>
        <dbReference type="Proteomes" id="UP000005361"/>
    </source>
</evidence>
<feature type="transmembrane region" description="Helical" evidence="6">
    <location>
        <begin position="302"/>
        <end position="322"/>
    </location>
</feature>
<dbReference type="PROSITE" id="PS50850">
    <property type="entry name" value="MFS"/>
    <property type="match status" value="1"/>
</dbReference>
<organism evidence="8 9">
    <name type="scientific">Pelosinus fermentans JBW45</name>
    <dbReference type="NCBI Taxonomy" id="1192197"/>
    <lineage>
        <taxon>Bacteria</taxon>
        <taxon>Bacillati</taxon>
        <taxon>Bacillota</taxon>
        <taxon>Negativicutes</taxon>
        <taxon>Selenomonadales</taxon>
        <taxon>Sporomusaceae</taxon>
        <taxon>Pelosinus</taxon>
    </lineage>
</organism>
<comment type="subcellular location">
    <subcellularLocation>
        <location evidence="1">Cell membrane</location>
        <topology evidence="1">Multi-pass membrane protein</topology>
    </subcellularLocation>
</comment>
<dbReference type="Proteomes" id="UP000005361">
    <property type="component" value="Chromosome"/>
</dbReference>
<evidence type="ECO:0000259" key="7">
    <source>
        <dbReference type="PROSITE" id="PS50850"/>
    </source>
</evidence>
<keyword evidence="5 6" id="KW-0472">Membrane</keyword>
<feature type="transmembrane region" description="Helical" evidence="6">
    <location>
        <begin position="74"/>
        <end position="92"/>
    </location>
</feature>
<keyword evidence="4 6" id="KW-1133">Transmembrane helix</keyword>
<feature type="domain" description="Major facilitator superfamily (MFS) profile" evidence="7">
    <location>
        <begin position="7"/>
        <end position="387"/>
    </location>
</feature>
<feature type="transmembrane region" description="Helical" evidence="6">
    <location>
        <begin position="362"/>
        <end position="381"/>
    </location>
</feature>
<dbReference type="RefSeq" id="WP_007952740.1">
    <property type="nucleotide sequence ID" value="NZ_CP010978.1"/>
</dbReference>
<dbReference type="CDD" id="cd17339">
    <property type="entry name" value="MFS_NIMT_CynX_like"/>
    <property type="match status" value="1"/>
</dbReference>
<dbReference type="AlphaFoldDB" id="I9DMW9"/>
<dbReference type="EMBL" id="CP010978">
    <property type="protein sequence ID" value="AJQ27010.1"/>
    <property type="molecule type" value="Genomic_DNA"/>
</dbReference>
<dbReference type="PANTHER" id="PTHR23523">
    <property type="match status" value="1"/>
</dbReference>
<evidence type="ECO:0000256" key="3">
    <source>
        <dbReference type="ARBA" id="ARBA00022692"/>
    </source>
</evidence>
<sequence length="400" mass="42696">MLKHKNVLLVLGIIFIASNLRTPLTAVGPLVSDIRSDLGISNGMTGFLTTLPLLTFAGLSLLSSKLGTKIGNELAIFLGLIVLIAGILLRSAGGSAALFAGTFLIGMGIVVGNVLIPSIIKQKFPEKVGLMTSIFSIAMSLSAGISSGMSVPLANDLHWGWRQSLLVWILVAVAAIIFWLPQLYHRERAVKVARPASTANAVWHSSLAWQVAFFMGLQSFLFYCFIAWFPAVLQSHGLSMATAGWLLSFFQIIAIPASFIVPILADRLNDQRGITAIFCLVYFMGLLGLLLSKNILLLTTSVALMGVGGGACISLAFTFIGLRSSNGAQAAELSGMAQSVGYLLAAAGPIIIGYLFDYTQTWASSIVVWLIITLLLLYAGLGAGRSRYIFPIDEPKQSPN</sequence>
<feature type="transmembrane region" description="Helical" evidence="6">
    <location>
        <begin position="277"/>
        <end position="296"/>
    </location>
</feature>
<dbReference type="InterPro" id="IPR036259">
    <property type="entry name" value="MFS_trans_sf"/>
</dbReference>
<dbReference type="InterPro" id="IPR011701">
    <property type="entry name" value="MFS"/>
</dbReference>
<gene>
    <name evidence="8" type="ORF">JBW_01660</name>
</gene>
<protein>
    <submittedName>
        <fullName evidence="8">Major facilitator superfamily MFS_1</fullName>
    </submittedName>
</protein>
<accession>I9DMW9</accession>
<dbReference type="PANTHER" id="PTHR23523:SF2">
    <property type="entry name" value="2-NITROIMIDAZOLE TRANSPORTER"/>
    <property type="match status" value="1"/>
</dbReference>
<dbReference type="HOGENOM" id="CLU_038046_1_0_9"/>
<reference evidence="8 9" key="1">
    <citation type="journal article" date="2015" name="Genome Announc.">
        <title>Complete Genome Sequence of Pelosinus fermentans JBW45, a Member of a Remarkably Competitive Group of Negativicutes in the Firmicutes Phylum.</title>
        <authorList>
            <person name="De Leon K.B."/>
            <person name="Utturkar S.M."/>
            <person name="Camilleri L.B."/>
            <person name="Elias D.A."/>
            <person name="Arkin A.P."/>
            <person name="Fields M.W."/>
            <person name="Brown S.D."/>
            <person name="Wall J.D."/>
        </authorList>
    </citation>
    <scope>NUCLEOTIDE SEQUENCE [LARGE SCALE GENOMIC DNA]</scope>
    <source>
        <strain evidence="8 9">JBW45</strain>
    </source>
</reference>
<evidence type="ECO:0000313" key="8">
    <source>
        <dbReference type="EMBL" id="AJQ27010.1"/>
    </source>
</evidence>
<evidence type="ECO:0000256" key="1">
    <source>
        <dbReference type="ARBA" id="ARBA00004651"/>
    </source>
</evidence>
<dbReference type="SUPFAM" id="SSF103473">
    <property type="entry name" value="MFS general substrate transporter"/>
    <property type="match status" value="1"/>
</dbReference>
<keyword evidence="2" id="KW-0813">Transport</keyword>
<name>I9DMW9_9FIRM</name>
<dbReference type="InterPro" id="IPR052524">
    <property type="entry name" value="MFS_Cyanate_Porter"/>
</dbReference>
<dbReference type="OrthoDB" id="9797740at2"/>
<reference evidence="9" key="2">
    <citation type="submission" date="2015-02" db="EMBL/GenBank/DDBJ databases">
        <title>Complete Genome Sequence of Pelosinus fermentans JBW45.</title>
        <authorList>
            <person name="De Leon K.B."/>
            <person name="Utturkar S.M."/>
            <person name="Camilleri L.B."/>
            <person name="Arkin A.P."/>
            <person name="Fields M.W."/>
            <person name="Brown S.D."/>
            <person name="Wall J.D."/>
        </authorList>
    </citation>
    <scope>NUCLEOTIDE SEQUENCE [LARGE SCALE GENOMIC DNA]</scope>
    <source>
        <strain evidence="9">JBW45</strain>
    </source>
</reference>
<dbReference type="InterPro" id="IPR020846">
    <property type="entry name" value="MFS_dom"/>
</dbReference>
<keyword evidence="3 6" id="KW-0812">Transmembrane</keyword>
<evidence type="ECO:0000256" key="6">
    <source>
        <dbReference type="SAM" id="Phobius"/>
    </source>
</evidence>
<dbReference type="GO" id="GO:0022857">
    <property type="term" value="F:transmembrane transporter activity"/>
    <property type="evidence" value="ECO:0007669"/>
    <property type="project" value="InterPro"/>
</dbReference>
<feature type="transmembrane region" description="Helical" evidence="6">
    <location>
        <begin position="334"/>
        <end position="356"/>
    </location>
</feature>
<feature type="transmembrane region" description="Helical" evidence="6">
    <location>
        <begin position="128"/>
        <end position="145"/>
    </location>
</feature>
<dbReference type="Pfam" id="PF07690">
    <property type="entry name" value="MFS_1"/>
    <property type="match status" value="1"/>
</dbReference>
<dbReference type="KEGG" id="pft:JBW_01660"/>
<evidence type="ECO:0000256" key="5">
    <source>
        <dbReference type="ARBA" id="ARBA00023136"/>
    </source>
</evidence>
<evidence type="ECO:0000256" key="4">
    <source>
        <dbReference type="ARBA" id="ARBA00022989"/>
    </source>
</evidence>